<dbReference type="SMART" id="SM00671">
    <property type="entry name" value="SEL1"/>
    <property type="match status" value="2"/>
</dbReference>
<dbReference type="SUPFAM" id="SSF81901">
    <property type="entry name" value="HCP-like"/>
    <property type="match status" value="1"/>
</dbReference>
<protein>
    <submittedName>
        <fullName evidence="1">Uncharacterized protein</fullName>
    </submittedName>
</protein>
<reference evidence="1 2" key="1">
    <citation type="submission" date="2024-04" db="EMBL/GenBank/DDBJ databases">
        <title>Tritrichomonas musculus Genome.</title>
        <authorList>
            <person name="Alves-Ferreira E."/>
            <person name="Grigg M."/>
            <person name="Lorenzi H."/>
            <person name="Galac M."/>
        </authorList>
    </citation>
    <scope>NUCLEOTIDE SEQUENCE [LARGE SCALE GENOMIC DNA]</scope>
    <source>
        <strain evidence="1 2">EAF2021</strain>
    </source>
</reference>
<organism evidence="1 2">
    <name type="scientific">Tritrichomonas musculus</name>
    <dbReference type="NCBI Taxonomy" id="1915356"/>
    <lineage>
        <taxon>Eukaryota</taxon>
        <taxon>Metamonada</taxon>
        <taxon>Parabasalia</taxon>
        <taxon>Tritrichomonadida</taxon>
        <taxon>Tritrichomonadidae</taxon>
        <taxon>Tritrichomonas</taxon>
    </lineage>
</organism>
<dbReference type="PANTHER" id="PTHR43628">
    <property type="entry name" value="ACTIVATOR OF C KINASE PROTEIN 1-RELATED"/>
    <property type="match status" value="1"/>
</dbReference>
<comment type="caution">
    <text evidence="1">The sequence shown here is derived from an EMBL/GenBank/DDBJ whole genome shotgun (WGS) entry which is preliminary data.</text>
</comment>
<dbReference type="InterPro" id="IPR052945">
    <property type="entry name" value="Mitotic_Regulator"/>
</dbReference>
<keyword evidence="2" id="KW-1185">Reference proteome</keyword>
<evidence type="ECO:0000313" key="2">
    <source>
        <dbReference type="Proteomes" id="UP001470230"/>
    </source>
</evidence>
<dbReference type="Pfam" id="PF08238">
    <property type="entry name" value="Sel1"/>
    <property type="match status" value="3"/>
</dbReference>
<name>A0ABR2L4V3_9EUKA</name>
<dbReference type="InterPro" id="IPR011990">
    <property type="entry name" value="TPR-like_helical_dom_sf"/>
</dbReference>
<dbReference type="Gene3D" id="1.25.40.10">
    <property type="entry name" value="Tetratricopeptide repeat domain"/>
    <property type="match status" value="1"/>
</dbReference>
<proteinExistence type="predicted"/>
<gene>
    <name evidence="1" type="ORF">M9Y10_000654</name>
</gene>
<dbReference type="PANTHER" id="PTHR43628:SF1">
    <property type="entry name" value="CHITIN SYNTHASE REGULATORY FACTOR 2-RELATED"/>
    <property type="match status" value="1"/>
</dbReference>
<evidence type="ECO:0000313" key="1">
    <source>
        <dbReference type="EMBL" id="KAK8898369.1"/>
    </source>
</evidence>
<dbReference type="Proteomes" id="UP001470230">
    <property type="component" value="Unassembled WGS sequence"/>
</dbReference>
<accession>A0ABR2L4V3</accession>
<dbReference type="InterPro" id="IPR006597">
    <property type="entry name" value="Sel1-like"/>
</dbReference>
<sequence length="105" mass="12384">MASKYRCKMAHYFVGFLYHEGKYVKQDINKAIHYYKEGSSMDDNRAKNNLGVIFKNGFYDEISPNPGLAIEYFKEAIRQKNDILSMFNLSTIYMYNERIKMGLDK</sequence>
<dbReference type="EMBL" id="JAPFFF010000001">
    <property type="protein sequence ID" value="KAK8898369.1"/>
    <property type="molecule type" value="Genomic_DNA"/>
</dbReference>